<reference evidence="2 3" key="1">
    <citation type="submission" date="2016-11" db="EMBL/GenBank/DDBJ databases">
        <authorList>
            <person name="Jaros S."/>
            <person name="Januszkiewicz K."/>
            <person name="Wedrychowicz H."/>
        </authorList>
    </citation>
    <scope>NUCLEOTIDE SEQUENCE [LARGE SCALE GENOMIC DNA]</scope>
    <source>
        <strain evidence="2 3">DSM 27063</strain>
    </source>
</reference>
<evidence type="ECO:0000313" key="3">
    <source>
        <dbReference type="Proteomes" id="UP000184050"/>
    </source>
</evidence>
<dbReference type="EMBL" id="FQZE01000005">
    <property type="protein sequence ID" value="SHI72603.1"/>
    <property type="molecule type" value="Genomic_DNA"/>
</dbReference>
<sequence>MKRFIFLTFLFVAVIFSSKAQFENIDLSEYKLPEIERHQLDFNFKNNADFTTDSYQDDRKFYFFDLNNELNADYSYFLNTDKFQVERWMNLTSDLQLDWGKTKNLKFDKDDRYYHSLRVGCIRRVYPRHNKWFLSLSPEINVNRFVYYNKNLSNYDESLSDKTYSQDLYFAPKLEFGGGYGRIEQVGDLRRAIYILEDLGKNDRLEKIPGENVIYQLADKVAELRNQRFFDSRLRRIFEIKSLDSTLTQLGLVDKTDATYFTSLYDMWSYGNEMRYSGTRIQFDLLGRIDYHFSKTRTEDYDFQLEKTVTSDKNDFKDKAVGGSVTVDSYKPIRLKWQRHFSSKLYFNHFFIDDTDNRLLNDYNTLAATISYGYDWFLNTRTHASFGVVGRYYRYDYNEGDEYNKDHNRVFGSFNGALHYYFSPRLKASVNSVLTLNWNDNPDISTNKQTFLSNQLIINYAIF</sequence>
<evidence type="ECO:0000313" key="2">
    <source>
        <dbReference type="EMBL" id="SHI72603.1"/>
    </source>
</evidence>
<feature type="chain" id="PRO_5013291239" description="Phosphate-selective porin O and P" evidence="1">
    <location>
        <begin position="23"/>
        <end position="463"/>
    </location>
</feature>
<dbReference type="RefSeq" id="WP_139279468.1">
    <property type="nucleotide sequence ID" value="NZ_FQZE01000005.1"/>
</dbReference>
<evidence type="ECO:0000256" key="1">
    <source>
        <dbReference type="SAM" id="SignalP"/>
    </source>
</evidence>
<dbReference type="STRING" id="1168035.SAMN05444280_10554"/>
<organism evidence="2 3">
    <name type="scientific">Tangfeifania diversioriginum</name>
    <dbReference type="NCBI Taxonomy" id="1168035"/>
    <lineage>
        <taxon>Bacteria</taxon>
        <taxon>Pseudomonadati</taxon>
        <taxon>Bacteroidota</taxon>
        <taxon>Bacteroidia</taxon>
        <taxon>Marinilabiliales</taxon>
        <taxon>Prolixibacteraceae</taxon>
        <taxon>Tangfeifania</taxon>
    </lineage>
</organism>
<keyword evidence="1" id="KW-0732">Signal</keyword>
<keyword evidence="3" id="KW-1185">Reference proteome</keyword>
<protein>
    <recommendedName>
        <fullName evidence="4">Phosphate-selective porin O and P</fullName>
    </recommendedName>
</protein>
<evidence type="ECO:0008006" key="4">
    <source>
        <dbReference type="Google" id="ProtNLM"/>
    </source>
</evidence>
<dbReference type="Proteomes" id="UP000184050">
    <property type="component" value="Unassembled WGS sequence"/>
</dbReference>
<proteinExistence type="predicted"/>
<dbReference type="OrthoDB" id="994452at2"/>
<feature type="signal peptide" evidence="1">
    <location>
        <begin position="1"/>
        <end position="22"/>
    </location>
</feature>
<accession>A0A1M6DHM8</accession>
<name>A0A1M6DHM8_9BACT</name>
<gene>
    <name evidence="2" type="ORF">SAMN05444280_10554</name>
</gene>
<dbReference type="AlphaFoldDB" id="A0A1M6DHM8"/>